<reference evidence="2 3" key="1">
    <citation type="submission" date="2020-01" db="EMBL/GenBank/DDBJ databases">
        <authorList>
            <person name="Lee S.D."/>
        </authorList>
    </citation>
    <scope>NUCLEOTIDE SEQUENCE [LARGE SCALE GENOMIC DNA]</scope>
    <source>
        <strain evidence="2 3">SAP-35</strain>
    </source>
</reference>
<protein>
    <submittedName>
        <fullName evidence="2">Uncharacterized protein</fullName>
    </submittedName>
</protein>
<comment type="caution">
    <text evidence="2">The sequence shown here is derived from an EMBL/GenBank/DDBJ whole genome shotgun (WGS) entry which is preliminary data.</text>
</comment>
<proteinExistence type="predicted"/>
<gene>
    <name evidence="2" type="ORF">GW587_26520</name>
</gene>
<feature type="compositionally biased region" description="Pro residues" evidence="1">
    <location>
        <begin position="138"/>
        <end position="153"/>
    </location>
</feature>
<feature type="region of interest" description="Disordered" evidence="1">
    <location>
        <begin position="131"/>
        <end position="175"/>
    </location>
</feature>
<organism evidence="2 3">
    <name type="scientific">Duganella aceris</name>
    <dbReference type="NCBI Taxonomy" id="2703883"/>
    <lineage>
        <taxon>Bacteria</taxon>
        <taxon>Pseudomonadati</taxon>
        <taxon>Pseudomonadota</taxon>
        <taxon>Betaproteobacteria</taxon>
        <taxon>Burkholderiales</taxon>
        <taxon>Oxalobacteraceae</taxon>
        <taxon>Telluria group</taxon>
        <taxon>Duganella</taxon>
    </lineage>
</organism>
<reference evidence="3" key="2">
    <citation type="submission" date="2023-07" db="EMBL/GenBank/DDBJ databases">
        <title>Duganella aceri sp. nov., isolated from tree sap.</title>
        <authorList>
            <person name="Kim I.S."/>
        </authorList>
    </citation>
    <scope>NUCLEOTIDE SEQUENCE [LARGE SCALE GENOMIC DNA]</scope>
    <source>
        <strain evidence="3">SAP-35</strain>
    </source>
</reference>
<dbReference type="EMBL" id="JAADJT010000014">
    <property type="protein sequence ID" value="NGZ87801.1"/>
    <property type="molecule type" value="Genomic_DNA"/>
</dbReference>
<dbReference type="Proteomes" id="UP000666369">
    <property type="component" value="Unassembled WGS sequence"/>
</dbReference>
<sequence>MLALMDYLRDSGAAADPAEAVDTAVLHWLAAMKQGGAENTPAAPRGYQWKSLFLPDGSWVRMAYRGDHEYARVEGDRLMYRGRPTSPNRFANEFTDTVRNAWYDLSIRMPGEKNWKMAYQRRKEIDLAARQPTAPAREPSPPPTPAPAAPQAPLPAHLAAPVPPQPPAYQYPSAPHCDGGTVIPVPPMLQRHVVPGPGWTEPERRKYRYRIEDVAFD</sequence>
<keyword evidence="3" id="KW-1185">Reference proteome</keyword>
<evidence type="ECO:0000256" key="1">
    <source>
        <dbReference type="SAM" id="MobiDB-lite"/>
    </source>
</evidence>
<name>A0ABX0FSZ3_9BURK</name>
<evidence type="ECO:0000313" key="3">
    <source>
        <dbReference type="Proteomes" id="UP000666369"/>
    </source>
</evidence>
<accession>A0ABX0FSZ3</accession>
<evidence type="ECO:0000313" key="2">
    <source>
        <dbReference type="EMBL" id="NGZ87801.1"/>
    </source>
</evidence>